<evidence type="ECO:0000313" key="2">
    <source>
        <dbReference type="EMBL" id="GJC90250.1"/>
    </source>
</evidence>
<keyword evidence="1" id="KW-0732">Signal</keyword>
<sequence length="123" mass="13427">MFLKSAFPILSTLLDIPSAAAVPCEIYNYDACIAEENKEIADEYVAARSHGAPPIKSVGWLPAYNDLQTLTETSGSKLVTRDSCHWDIGAGREIVIKEAGEWLRNSVGSNQYNAYFPLKSCAA</sequence>
<proteinExistence type="predicted"/>
<dbReference type="Proteomes" id="UP001055172">
    <property type="component" value="Unassembled WGS sequence"/>
</dbReference>
<name>A0AA37LYE3_9PEZI</name>
<protein>
    <submittedName>
        <fullName evidence="2">Uncharacterized protein</fullName>
    </submittedName>
</protein>
<accession>A0AA37LYE3</accession>
<gene>
    <name evidence="2" type="ORF">ColLi_13088</name>
</gene>
<dbReference type="AlphaFoldDB" id="A0AA37LYE3"/>
<evidence type="ECO:0000256" key="1">
    <source>
        <dbReference type="SAM" id="SignalP"/>
    </source>
</evidence>
<feature type="signal peptide" evidence="1">
    <location>
        <begin position="1"/>
        <end position="21"/>
    </location>
</feature>
<keyword evidence="3" id="KW-1185">Reference proteome</keyword>
<dbReference type="EMBL" id="BPPX01000051">
    <property type="protein sequence ID" value="GJC90250.1"/>
    <property type="molecule type" value="Genomic_DNA"/>
</dbReference>
<feature type="chain" id="PRO_5041256833" evidence="1">
    <location>
        <begin position="22"/>
        <end position="123"/>
    </location>
</feature>
<comment type="caution">
    <text evidence="2">The sequence shown here is derived from an EMBL/GenBank/DDBJ whole genome shotgun (WGS) entry which is preliminary data.</text>
</comment>
<organism evidence="2 3">
    <name type="scientific">Colletotrichum liriopes</name>
    <dbReference type="NCBI Taxonomy" id="708192"/>
    <lineage>
        <taxon>Eukaryota</taxon>
        <taxon>Fungi</taxon>
        <taxon>Dikarya</taxon>
        <taxon>Ascomycota</taxon>
        <taxon>Pezizomycotina</taxon>
        <taxon>Sordariomycetes</taxon>
        <taxon>Hypocreomycetidae</taxon>
        <taxon>Glomerellales</taxon>
        <taxon>Glomerellaceae</taxon>
        <taxon>Colletotrichum</taxon>
        <taxon>Colletotrichum spaethianum species complex</taxon>
    </lineage>
</organism>
<evidence type="ECO:0000313" key="3">
    <source>
        <dbReference type="Proteomes" id="UP001055172"/>
    </source>
</evidence>
<reference evidence="2 3" key="1">
    <citation type="submission" date="2021-07" db="EMBL/GenBank/DDBJ databases">
        <title>Genome data of Colletotrichum spaethianum.</title>
        <authorList>
            <person name="Utami Y.D."/>
            <person name="Hiruma K."/>
        </authorList>
    </citation>
    <scope>NUCLEOTIDE SEQUENCE [LARGE SCALE GENOMIC DNA]</scope>
    <source>
        <strain evidence="2 3">MAFF 242679</strain>
    </source>
</reference>